<dbReference type="PANTHER" id="PTHR11963:SF20">
    <property type="entry name" value="PEPTIDASE B"/>
    <property type="match status" value="1"/>
</dbReference>
<keyword evidence="4" id="KW-0378">Hydrolase</keyword>
<dbReference type="Gene3D" id="3.40.630.10">
    <property type="entry name" value="Zn peptidases"/>
    <property type="match status" value="1"/>
</dbReference>
<dbReference type="RefSeq" id="WP_129342367.1">
    <property type="nucleotide sequence ID" value="NZ_JACIDD010000002.1"/>
</dbReference>
<dbReference type="InterPro" id="IPR048816">
    <property type="entry name" value="Peptidase_M17_N_1"/>
</dbReference>
<dbReference type="Pfam" id="PF00883">
    <property type="entry name" value="Peptidase_M17"/>
    <property type="match status" value="1"/>
</dbReference>
<gene>
    <name evidence="7" type="ORF">EO081_13360</name>
</gene>
<dbReference type="SUPFAM" id="SSF53187">
    <property type="entry name" value="Zn-dependent exopeptidases"/>
    <property type="match status" value="1"/>
</dbReference>
<keyword evidence="5" id="KW-0464">Manganese</keyword>
<comment type="caution">
    <text evidence="7">The sequence shown here is derived from an EMBL/GenBank/DDBJ whole genome shotgun (WGS) entry which is preliminary data.</text>
</comment>
<protein>
    <submittedName>
        <fullName evidence="7">Leucyl aminopeptidase family protein</fullName>
    </submittedName>
</protein>
<dbReference type="GO" id="GO:0006508">
    <property type="term" value="P:proteolysis"/>
    <property type="evidence" value="ECO:0007669"/>
    <property type="project" value="UniProtKB-KW"/>
</dbReference>
<name>A0A4Q2IU73_9SPHN</name>
<keyword evidence="3" id="KW-0645">Protease</keyword>
<organism evidence="7 8">
    <name type="scientific">Sphingomonas desiccabilis</name>
    <dbReference type="NCBI Taxonomy" id="429134"/>
    <lineage>
        <taxon>Bacteria</taxon>
        <taxon>Pseudomonadati</taxon>
        <taxon>Pseudomonadota</taxon>
        <taxon>Alphaproteobacteria</taxon>
        <taxon>Sphingomonadales</taxon>
        <taxon>Sphingomonadaceae</taxon>
        <taxon>Sphingomonas</taxon>
    </lineage>
</organism>
<dbReference type="CDD" id="cd00433">
    <property type="entry name" value="Peptidase_M17"/>
    <property type="match status" value="1"/>
</dbReference>
<dbReference type="EMBL" id="SDPT01000002">
    <property type="protein sequence ID" value="RXZ32155.1"/>
    <property type="molecule type" value="Genomic_DNA"/>
</dbReference>
<dbReference type="PANTHER" id="PTHR11963">
    <property type="entry name" value="LEUCINE AMINOPEPTIDASE-RELATED"/>
    <property type="match status" value="1"/>
</dbReference>
<feature type="domain" description="Cytosol aminopeptidase" evidence="6">
    <location>
        <begin position="310"/>
        <end position="317"/>
    </location>
</feature>
<keyword evidence="2 7" id="KW-0031">Aminopeptidase</keyword>
<reference evidence="7 8" key="1">
    <citation type="submission" date="2019-01" db="EMBL/GenBank/DDBJ databases">
        <title>Sphingomonas mucosissima sp. nov. and Sphingomonas desiccabilis sp. nov., from biological soil crusts in the Colorado Plateau, USA.</title>
        <authorList>
            <person name="Zhu D."/>
        </authorList>
    </citation>
    <scope>NUCLEOTIDE SEQUENCE [LARGE SCALE GENOMIC DNA]</scope>
    <source>
        <strain evidence="7 8">CP1D</strain>
    </source>
</reference>
<evidence type="ECO:0000256" key="4">
    <source>
        <dbReference type="ARBA" id="ARBA00022801"/>
    </source>
</evidence>
<evidence type="ECO:0000256" key="1">
    <source>
        <dbReference type="ARBA" id="ARBA00009528"/>
    </source>
</evidence>
<dbReference type="Pfam" id="PF21337">
    <property type="entry name" value="Peptidase_M17_N_1"/>
    <property type="match status" value="1"/>
</dbReference>
<evidence type="ECO:0000313" key="7">
    <source>
        <dbReference type="EMBL" id="RXZ32155.1"/>
    </source>
</evidence>
<evidence type="ECO:0000256" key="3">
    <source>
        <dbReference type="ARBA" id="ARBA00022670"/>
    </source>
</evidence>
<accession>A0A4Q2IU73</accession>
<dbReference type="InterPro" id="IPR011356">
    <property type="entry name" value="Leucine_aapep/pepB"/>
</dbReference>
<evidence type="ECO:0000256" key="5">
    <source>
        <dbReference type="ARBA" id="ARBA00023211"/>
    </source>
</evidence>
<sequence length="464" mass="49102">MSELSSLLQADRGQPARTIHLVDPKGFDAWLGQQPPRHRAAIAAQRLKPTGFSHAILPGEAAEEWSVVGVVANTSELSPWCLAKLAEVLPAGSYRLDGGEPAAAAFGWLVAQHRFTRYRKDEGGEGPRILLTGDPARVDDIVRQAAATLLVRDLVDTGANDLGPAELEAQAASLASAHGATLMVTKGAELERGYPMIHAVGKAAGKGREPRLIEIEWGNPAHPRVAIVGKGVCFDSGGLNIKPGSGMALMKKDMGGAAHALALATLVIESRLPVRLHLLVPAVENAIAGDAFRPGDVLRTRKGITVENTNTDAEGRLILGDALTRAAESQPELMIDFATLTGAARVALGPDLPATFSNDEALAADLLACGAAEGDPLWRLPLWDAYEDMLKSTVADMVNAPEGGFAGAITAALFLRRFVPGEIAWAHLDTFAWRPSPKPGRPKGGDAYGLRAAWALLRKRYGGR</sequence>
<evidence type="ECO:0000313" key="8">
    <source>
        <dbReference type="Proteomes" id="UP000292347"/>
    </source>
</evidence>
<evidence type="ECO:0000259" key="6">
    <source>
        <dbReference type="PROSITE" id="PS00631"/>
    </source>
</evidence>
<dbReference type="Gene3D" id="3.40.220.10">
    <property type="entry name" value="Leucine Aminopeptidase, subunit E, domain 1"/>
    <property type="match status" value="1"/>
</dbReference>
<dbReference type="Proteomes" id="UP000292347">
    <property type="component" value="Unassembled WGS sequence"/>
</dbReference>
<dbReference type="PRINTS" id="PR00481">
    <property type="entry name" value="LAMNOPPTDASE"/>
</dbReference>
<dbReference type="GO" id="GO:0005737">
    <property type="term" value="C:cytoplasm"/>
    <property type="evidence" value="ECO:0007669"/>
    <property type="project" value="InterPro"/>
</dbReference>
<dbReference type="GO" id="GO:0030145">
    <property type="term" value="F:manganese ion binding"/>
    <property type="evidence" value="ECO:0007669"/>
    <property type="project" value="InterPro"/>
</dbReference>
<dbReference type="InterPro" id="IPR043472">
    <property type="entry name" value="Macro_dom-like"/>
</dbReference>
<keyword evidence="8" id="KW-1185">Reference proteome</keyword>
<evidence type="ECO:0000256" key="2">
    <source>
        <dbReference type="ARBA" id="ARBA00022438"/>
    </source>
</evidence>
<dbReference type="GO" id="GO:0070006">
    <property type="term" value="F:metalloaminopeptidase activity"/>
    <property type="evidence" value="ECO:0007669"/>
    <property type="project" value="InterPro"/>
</dbReference>
<dbReference type="InterPro" id="IPR000819">
    <property type="entry name" value="Peptidase_M17_C"/>
</dbReference>
<comment type="similarity">
    <text evidence="1">Belongs to the peptidase M17 family.</text>
</comment>
<dbReference type="AlphaFoldDB" id="A0A4Q2IU73"/>
<dbReference type="OrthoDB" id="9809354at2"/>
<dbReference type="PROSITE" id="PS00631">
    <property type="entry name" value="CYTOSOL_AP"/>
    <property type="match status" value="1"/>
</dbReference>
<proteinExistence type="inferred from homology"/>